<organism evidence="1 2">
    <name type="scientific">Allacma fusca</name>
    <dbReference type="NCBI Taxonomy" id="39272"/>
    <lineage>
        <taxon>Eukaryota</taxon>
        <taxon>Metazoa</taxon>
        <taxon>Ecdysozoa</taxon>
        <taxon>Arthropoda</taxon>
        <taxon>Hexapoda</taxon>
        <taxon>Collembola</taxon>
        <taxon>Symphypleona</taxon>
        <taxon>Sminthuridae</taxon>
        <taxon>Allacma</taxon>
    </lineage>
</organism>
<sequence length="71" mass="8066">MLLKSLEMWQNLLWHSSFATRSNDKNDKAETTGESSEVIKGSRDEVIETERGNPIFGRGDDGDYVDALKEF</sequence>
<proteinExistence type="predicted"/>
<keyword evidence="2" id="KW-1185">Reference proteome</keyword>
<dbReference type="AlphaFoldDB" id="A0A8J2P7U3"/>
<accession>A0A8J2P7U3</accession>
<reference evidence="1" key="1">
    <citation type="submission" date="2021-06" db="EMBL/GenBank/DDBJ databases">
        <authorList>
            <person name="Hodson N. C."/>
            <person name="Mongue J. A."/>
            <person name="Jaron S. K."/>
        </authorList>
    </citation>
    <scope>NUCLEOTIDE SEQUENCE</scope>
</reference>
<evidence type="ECO:0000313" key="1">
    <source>
        <dbReference type="EMBL" id="CAG7729257.1"/>
    </source>
</evidence>
<gene>
    <name evidence="1" type="ORF">AFUS01_LOCUS17987</name>
</gene>
<name>A0A8J2P7U3_9HEXA</name>
<dbReference type="Proteomes" id="UP000708208">
    <property type="component" value="Unassembled WGS sequence"/>
</dbReference>
<dbReference type="EMBL" id="CAJVCH010175997">
    <property type="protein sequence ID" value="CAG7729257.1"/>
    <property type="molecule type" value="Genomic_DNA"/>
</dbReference>
<evidence type="ECO:0000313" key="2">
    <source>
        <dbReference type="Proteomes" id="UP000708208"/>
    </source>
</evidence>
<comment type="caution">
    <text evidence="1">The sequence shown here is derived from an EMBL/GenBank/DDBJ whole genome shotgun (WGS) entry which is preliminary data.</text>
</comment>
<protein>
    <submittedName>
        <fullName evidence="1">Uncharacterized protein</fullName>
    </submittedName>
</protein>